<evidence type="ECO:0000313" key="2">
    <source>
        <dbReference type="Proteomes" id="UP000266841"/>
    </source>
</evidence>
<sequence length="142" mass="15445">LVSRSEHCHNLVATYYTTSAYLLGSLLPRFTPTELDSVLHLLPLHERGRVDAVALQLELDLPDAHRRRVGGRVHGAIGGRGAEEDAPDHRALRPHHAVDVDAGELVRHGRSSPQQANFYLCYAGPRCCGVGHPSQDPAPPLA</sequence>
<dbReference type="AlphaFoldDB" id="K0RQV5"/>
<name>K0RQV5_THAOC</name>
<comment type="caution">
    <text evidence="1">The sequence shown here is derived from an EMBL/GenBank/DDBJ whole genome shotgun (WGS) entry which is preliminary data.</text>
</comment>
<protein>
    <submittedName>
        <fullName evidence="1">Uncharacterized protein</fullName>
    </submittedName>
</protein>
<organism evidence="1 2">
    <name type="scientific">Thalassiosira oceanica</name>
    <name type="common">Marine diatom</name>
    <dbReference type="NCBI Taxonomy" id="159749"/>
    <lineage>
        <taxon>Eukaryota</taxon>
        <taxon>Sar</taxon>
        <taxon>Stramenopiles</taxon>
        <taxon>Ochrophyta</taxon>
        <taxon>Bacillariophyta</taxon>
        <taxon>Coscinodiscophyceae</taxon>
        <taxon>Thalassiosirophycidae</taxon>
        <taxon>Thalassiosirales</taxon>
        <taxon>Thalassiosiraceae</taxon>
        <taxon>Thalassiosira</taxon>
    </lineage>
</organism>
<dbReference type="EMBL" id="AGNL01032326">
    <property type="protein sequence ID" value="EJK56143.1"/>
    <property type="molecule type" value="Genomic_DNA"/>
</dbReference>
<keyword evidence="2" id="KW-1185">Reference proteome</keyword>
<accession>K0RQV5</accession>
<gene>
    <name evidence="1" type="ORF">THAOC_24026</name>
</gene>
<reference evidence="1 2" key="1">
    <citation type="journal article" date="2012" name="Genome Biol.">
        <title>Genome and low-iron response of an oceanic diatom adapted to chronic iron limitation.</title>
        <authorList>
            <person name="Lommer M."/>
            <person name="Specht M."/>
            <person name="Roy A.S."/>
            <person name="Kraemer L."/>
            <person name="Andreson R."/>
            <person name="Gutowska M.A."/>
            <person name="Wolf J."/>
            <person name="Bergner S.V."/>
            <person name="Schilhabel M.B."/>
            <person name="Klostermeier U.C."/>
            <person name="Beiko R.G."/>
            <person name="Rosenstiel P."/>
            <person name="Hippler M."/>
            <person name="Laroche J."/>
        </authorList>
    </citation>
    <scope>NUCLEOTIDE SEQUENCE [LARGE SCALE GENOMIC DNA]</scope>
    <source>
        <strain evidence="1 2">CCMP1005</strain>
    </source>
</reference>
<proteinExistence type="predicted"/>
<feature type="non-terminal residue" evidence="1">
    <location>
        <position position="1"/>
    </location>
</feature>
<dbReference type="Proteomes" id="UP000266841">
    <property type="component" value="Unassembled WGS sequence"/>
</dbReference>
<evidence type="ECO:0000313" key="1">
    <source>
        <dbReference type="EMBL" id="EJK56143.1"/>
    </source>
</evidence>